<feature type="region of interest" description="Disordered" evidence="1">
    <location>
        <begin position="85"/>
        <end position="109"/>
    </location>
</feature>
<proteinExistence type="predicted"/>
<keyword evidence="3" id="KW-1185">Reference proteome</keyword>
<dbReference type="WBParaSite" id="TASK_0000696501-mRNA-1">
    <property type="protein sequence ID" value="TASK_0000696501-mRNA-1"/>
    <property type="gene ID" value="TASK_0000696501"/>
</dbReference>
<dbReference type="AlphaFoldDB" id="A0A0R3W966"/>
<dbReference type="OrthoDB" id="6262466at2759"/>
<dbReference type="EMBL" id="UYRS01018557">
    <property type="protein sequence ID" value="VDK37633.1"/>
    <property type="molecule type" value="Genomic_DNA"/>
</dbReference>
<reference evidence="2 3" key="2">
    <citation type="submission" date="2018-11" db="EMBL/GenBank/DDBJ databases">
        <authorList>
            <consortium name="Pathogen Informatics"/>
        </authorList>
    </citation>
    <scope>NUCLEOTIDE SEQUENCE [LARGE SCALE GENOMIC DNA]</scope>
</reference>
<evidence type="ECO:0000313" key="3">
    <source>
        <dbReference type="Proteomes" id="UP000282613"/>
    </source>
</evidence>
<evidence type="ECO:0000313" key="4">
    <source>
        <dbReference type="WBParaSite" id="TASK_0000696501-mRNA-1"/>
    </source>
</evidence>
<sequence>MLSVDRTPEHPDRVASLVIDSVFIAYTGVLRRRLDDKAEIKRKYELLLKIYEEDRVSSIKDAIRRYKAAGRAALESWLEYAAEPKPDPSELLRSAGFSPEALDLEPPDQ</sequence>
<accession>A0A0R3W966</accession>
<reference evidence="4" key="1">
    <citation type="submission" date="2017-02" db="UniProtKB">
        <authorList>
            <consortium name="WormBaseParasite"/>
        </authorList>
    </citation>
    <scope>IDENTIFICATION</scope>
</reference>
<dbReference type="Proteomes" id="UP000282613">
    <property type="component" value="Unassembled WGS sequence"/>
</dbReference>
<evidence type="ECO:0000256" key="1">
    <source>
        <dbReference type="SAM" id="MobiDB-lite"/>
    </source>
</evidence>
<protein>
    <submittedName>
        <fullName evidence="4">DUF3837 domain-containing protein</fullName>
    </submittedName>
</protein>
<organism evidence="4">
    <name type="scientific">Taenia asiatica</name>
    <name type="common">Asian tapeworm</name>
    <dbReference type="NCBI Taxonomy" id="60517"/>
    <lineage>
        <taxon>Eukaryota</taxon>
        <taxon>Metazoa</taxon>
        <taxon>Spiralia</taxon>
        <taxon>Lophotrochozoa</taxon>
        <taxon>Platyhelminthes</taxon>
        <taxon>Cestoda</taxon>
        <taxon>Eucestoda</taxon>
        <taxon>Cyclophyllidea</taxon>
        <taxon>Taeniidae</taxon>
        <taxon>Taenia</taxon>
    </lineage>
</organism>
<name>A0A0R3W966_TAEAS</name>
<evidence type="ECO:0000313" key="2">
    <source>
        <dbReference type="EMBL" id="VDK37633.1"/>
    </source>
</evidence>
<gene>
    <name evidence="2" type="ORF">TASK_LOCUS6966</name>
</gene>